<dbReference type="OrthoDB" id="1638493at2759"/>
<dbReference type="AlphaFoldDB" id="A0A9Q0ALH2"/>
<dbReference type="EMBL" id="JAFIMR010000036">
    <property type="protein sequence ID" value="KAI1858618.1"/>
    <property type="molecule type" value="Genomic_DNA"/>
</dbReference>
<evidence type="ECO:0000313" key="1">
    <source>
        <dbReference type="EMBL" id="KAI1858618.1"/>
    </source>
</evidence>
<keyword evidence="2" id="KW-1185">Reference proteome</keyword>
<protein>
    <recommendedName>
        <fullName evidence="3">F-box domain-containing protein</fullName>
    </recommendedName>
</protein>
<organism evidence="1 2">
    <name type="scientific">Neoarthrinium moseri</name>
    <dbReference type="NCBI Taxonomy" id="1658444"/>
    <lineage>
        <taxon>Eukaryota</taxon>
        <taxon>Fungi</taxon>
        <taxon>Dikarya</taxon>
        <taxon>Ascomycota</taxon>
        <taxon>Pezizomycotina</taxon>
        <taxon>Sordariomycetes</taxon>
        <taxon>Xylariomycetidae</taxon>
        <taxon>Amphisphaeriales</taxon>
        <taxon>Apiosporaceae</taxon>
        <taxon>Neoarthrinium</taxon>
    </lineage>
</organism>
<name>A0A9Q0ALH2_9PEZI</name>
<evidence type="ECO:0008006" key="3">
    <source>
        <dbReference type="Google" id="ProtNLM"/>
    </source>
</evidence>
<dbReference type="Proteomes" id="UP000829685">
    <property type="component" value="Unassembled WGS sequence"/>
</dbReference>
<sequence length="378" mass="44022">MASRICRPFEVIPAELILAIMNNIGVRDLTTFVLLNKRLFGIFKENQAAVMTTILARLVEFESLLLVYTVDKRDFSPDAMLHPRRISVDVGRGPGNHVDLMQCAVGFRDGKLICPRKIVLNSTDLGRIWNMVKVVDWWVEEYPRHRWHKNREDSRCLRRSEELRLRGAVARWWLYSECFHGVYASYAWMPKMWEPDDRLHHLRVMSSMEIRELEDLWETLRVTVQRDICSSISVEDWKPIPWGWDDWRSKHIVSTYMKLDPRQLKDLMENALRLGKAGIIYTARKTQPDFTAEQETLSWSIDVVLQERLLLKSNAVTDIPSSGIIDDDSWCDEQGLFTADAWPTGKPPLSKQELLSYPNLPHRPIPYGDDGHDLDYEG</sequence>
<reference evidence="1" key="1">
    <citation type="submission" date="2021-03" db="EMBL/GenBank/DDBJ databases">
        <title>Revisited historic fungal species revealed as producer of novel bioactive compounds through whole genome sequencing and comparative genomics.</title>
        <authorList>
            <person name="Vignolle G.A."/>
            <person name="Hochenegger N."/>
            <person name="Mach R.L."/>
            <person name="Mach-Aigner A.R."/>
            <person name="Javad Rahimi M."/>
            <person name="Salim K.A."/>
            <person name="Chan C.M."/>
            <person name="Lim L.B.L."/>
            <person name="Cai F."/>
            <person name="Druzhinina I.S."/>
            <person name="U'Ren J.M."/>
            <person name="Derntl C."/>
        </authorList>
    </citation>
    <scope>NUCLEOTIDE SEQUENCE</scope>
    <source>
        <strain evidence="1">TUCIM 5799</strain>
    </source>
</reference>
<comment type="caution">
    <text evidence="1">The sequence shown here is derived from an EMBL/GenBank/DDBJ whole genome shotgun (WGS) entry which is preliminary data.</text>
</comment>
<accession>A0A9Q0ALH2</accession>
<gene>
    <name evidence="1" type="ORF">JX265_010711</name>
</gene>
<proteinExistence type="predicted"/>
<evidence type="ECO:0000313" key="2">
    <source>
        <dbReference type="Proteomes" id="UP000829685"/>
    </source>
</evidence>